<evidence type="ECO:0000256" key="1">
    <source>
        <dbReference type="SAM" id="Phobius"/>
    </source>
</evidence>
<dbReference type="EMBL" id="OANT01000003">
    <property type="protein sequence ID" value="SNX44408.1"/>
    <property type="molecule type" value="Genomic_DNA"/>
</dbReference>
<keyword evidence="1" id="KW-0472">Membrane</keyword>
<sequence>MSKIYYFPEGTQTNAYCKRMQDLLSNYGEICKVEKSEFIKNMMLFKRQDVFVVNWLENKIVNKKGGISIYGFFKILIFFLVFRLFFRKFIFVRHNHYPHGCTKKSAQNAKFLVNLLELISHEVMIHSLPDVSGGQKYVPHPLYNKIEGVRPLNIGINNFVIFGRIIRYKKIEEVILSFPKHLKLTIAGKCEDELYLLELKELINNRKNIEIISDFLSDEQVKELILNSQGMLLTHNDNDMIVSGSFFYAMSILSKVYSLRTPFFSWAESELGNGYIEVFDELQQMLLSISSSGERFKNEFKKSPNELFGDDIVVEKLGEILG</sequence>
<name>A0A240E6L3_9GAMM</name>
<dbReference type="OrthoDB" id="6823186at2"/>
<dbReference type="AlphaFoldDB" id="A0A240E6L3"/>
<dbReference type="Gene3D" id="3.40.50.2000">
    <property type="entry name" value="Glycogen Phosphorylase B"/>
    <property type="match status" value="1"/>
</dbReference>
<dbReference type="RefSeq" id="WP_097078663.1">
    <property type="nucleotide sequence ID" value="NZ_BAABHT010000001.1"/>
</dbReference>
<organism evidence="2 3">
    <name type="scientific">Acinetobacter puyangensis</name>
    <dbReference type="NCBI Taxonomy" id="1096779"/>
    <lineage>
        <taxon>Bacteria</taxon>
        <taxon>Pseudomonadati</taxon>
        <taxon>Pseudomonadota</taxon>
        <taxon>Gammaproteobacteria</taxon>
        <taxon>Moraxellales</taxon>
        <taxon>Moraxellaceae</taxon>
        <taxon>Acinetobacter</taxon>
    </lineage>
</organism>
<evidence type="ECO:0000313" key="2">
    <source>
        <dbReference type="EMBL" id="SNX44408.1"/>
    </source>
</evidence>
<protein>
    <submittedName>
        <fullName evidence="2">Uncharacterized protein</fullName>
    </submittedName>
</protein>
<proteinExistence type="predicted"/>
<keyword evidence="1" id="KW-0812">Transmembrane</keyword>
<keyword evidence="1" id="KW-1133">Transmembrane helix</keyword>
<evidence type="ECO:0000313" key="3">
    <source>
        <dbReference type="Proteomes" id="UP000219042"/>
    </source>
</evidence>
<reference evidence="3" key="1">
    <citation type="submission" date="2016-09" db="EMBL/GenBank/DDBJ databases">
        <authorList>
            <person name="Varghese N."/>
            <person name="Submissions S."/>
        </authorList>
    </citation>
    <scope>NUCLEOTIDE SEQUENCE [LARGE SCALE GENOMIC DNA]</scope>
    <source>
        <strain evidence="3">ANC 4466</strain>
    </source>
</reference>
<feature type="transmembrane region" description="Helical" evidence="1">
    <location>
        <begin position="67"/>
        <end position="86"/>
    </location>
</feature>
<gene>
    <name evidence="2" type="ORF">SAMN05421731_103146</name>
</gene>
<accession>A0A240E6L3</accession>
<keyword evidence="3" id="KW-1185">Reference proteome</keyword>
<dbReference type="Proteomes" id="UP000219042">
    <property type="component" value="Unassembled WGS sequence"/>
</dbReference>